<dbReference type="OMA" id="WLEACHT"/>
<dbReference type="Proteomes" id="UP000001861">
    <property type="component" value="Unassembled WGS sequence"/>
</dbReference>
<comment type="caution">
    <text evidence="3">The sequence shown here is derived from an EMBL/GenBank/DDBJ whole genome shotgun (WGS) entry which is preliminary data.</text>
</comment>
<dbReference type="Pfam" id="PF14214">
    <property type="entry name" value="Helitron_like_N"/>
    <property type="match status" value="1"/>
</dbReference>
<protein>
    <recommendedName>
        <fullName evidence="2">Helitron helicase-like domain-containing protein</fullName>
    </recommendedName>
</protein>
<feature type="domain" description="Helitron helicase-like" evidence="2">
    <location>
        <begin position="31"/>
        <end position="156"/>
    </location>
</feature>
<gene>
    <name evidence="3" type="ORF">CC1G_10140</name>
</gene>
<sequence length="278" mass="30737">MSIKALKAKALEHLVSGGKVLGVGRNEEPASGSTMGSISSKKLLRNELWSLISWKGAPTWFITLSPADGRHPLCLYYAGSRVAFDDKILPSSIRDQLVLSNPVAAARFFDFIVRMFIKHVLGVGSHTSTGLYGKTSAYYGTVEQQGRLTLHLHMLIWICGSLSPGEIRNRLLSKDSEFQKALIDYLEGCHQGELFQGPLEVIKEHLPAMPSGDSDGIHFVRKGKSSKALEGYEDPTLTRPVPPPRTLQPLHEPICNEGTLTRKRTLTPETYKFKGRLV</sequence>
<dbReference type="VEuPathDB" id="FungiDB:CC1G_10140"/>
<reference evidence="3 4" key="1">
    <citation type="journal article" date="2010" name="Proc. Natl. Acad. Sci. U.S.A.">
        <title>Insights into evolution of multicellular fungi from the assembled chromosomes of the mushroom Coprinopsis cinerea (Coprinus cinereus).</title>
        <authorList>
            <person name="Stajich J.E."/>
            <person name="Wilke S.K."/>
            <person name="Ahren D."/>
            <person name="Au C.H."/>
            <person name="Birren B.W."/>
            <person name="Borodovsky M."/>
            <person name="Burns C."/>
            <person name="Canback B."/>
            <person name="Casselton L.A."/>
            <person name="Cheng C.K."/>
            <person name="Deng J."/>
            <person name="Dietrich F.S."/>
            <person name="Fargo D.C."/>
            <person name="Farman M.L."/>
            <person name="Gathman A.C."/>
            <person name="Goldberg J."/>
            <person name="Guigo R."/>
            <person name="Hoegger P.J."/>
            <person name="Hooker J.B."/>
            <person name="Huggins A."/>
            <person name="James T.Y."/>
            <person name="Kamada T."/>
            <person name="Kilaru S."/>
            <person name="Kodira C."/>
            <person name="Kues U."/>
            <person name="Kupfer D."/>
            <person name="Kwan H.S."/>
            <person name="Lomsadze A."/>
            <person name="Li W."/>
            <person name="Lilly W.W."/>
            <person name="Ma L.J."/>
            <person name="Mackey A.J."/>
            <person name="Manning G."/>
            <person name="Martin F."/>
            <person name="Muraguchi H."/>
            <person name="Natvig D.O."/>
            <person name="Palmerini H."/>
            <person name="Ramesh M.A."/>
            <person name="Rehmeyer C.J."/>
            <person name="Roe B.A."/>
            <person name="Shenoy N."/>
            <person name="Stanke M."/>
            <person name="Ter-Hovhannisyan V."/>
            <person name="Tunlid A."/>
            <person name="Velagapudi R."/>
            <person name="Vision T.J."/>
            <person name="Zeng Q."/>
            <person name="Zolan M.E."/>
            <person name="Pukkila P.J."/>
        </authorList>
    </citation>
    <scope>NUCLEOTIDE SEQUENCE [LARGE SCALE GENOMIC DNA]</scope>
    <source>
        <strain evidence="4">Okayama-7 / 130 / ATCC MYA-4618 / FGSC 9003</strain>
    </source>
</reference>
<evidence type="ECO:0000256" key="1">
    <source>
        <dbReference type="SAM" id="MobiDB-lite"/>
    </source>
</evidence>
<dbReference type="KEGG" id="cci:CC1G_10140"/>
<feature type="region of interest" description="Disordered" evidence="1">
    <location>
        <begin position="230"/>
        <end position="252"/>
    </location>
</feature>
<accession>A8PEC5</accession>
<name>A8PEC5_COPC7</name>
<dbReference type="HOGENOM" id="CLU_1071796_0_0_1"/>
<dbReference type="AlphaFoldDB" id="A8PEC5"/>
<evidence type="ECO:0000313" key="4">
    <source>
        <dbReference type="Proteomes" id="UP000001861"/>
    </source>
</evidence>
<evidence type="ECO:0000259" key="2">
    <source>
        <dbReference type="Pfam" id="PF14214"/>
    </source>
</evidence>
<dbReference type="InParanoid" id="A8PEC5"/>
<proteinExistence type="predicted"/>
<organism evidence="3 4">
    <name type="scientific">Coprinopsis cinerea (strain Okayama-7 / 130 / ATCC MYA-4618 / FGSC 9003)</name>
    <name type="common">Inky cap fungus</name>
    <name type="synonym">Hormographiella aspergillata</name>
    <dbReference type="NCBI Taxonomy" id="240176"/>
    <lineage>
        <taxon>Eukaryota</taxon>
        <taxon>Fungi</taxon>
        <taxon>Dikarya</taxon>
        <taxon>Basidiomycota</taxon>
        <taxon>Agaricomycotina</taxon>
        <taxon>Agaricomycetes</taxon>
        <taxon>Agaricomycetidae</taxon>
        <taxon>Agaricales</taxon>
        <taxon>Agaricineae</taxon>
        <taxon>Psathyrellaceae</taxon>
        <taxon>Coprinopsis</taxon>
    </lineage>
</organism>
<dbReference type="OrthoDB" id="3229882at2759"/>
<dbReference type="GeneID" id="6017419"/>
<dbReference type="eggNOG" id="ENOG502SNVM">
    <property type="taxonomic scope" value="Eukaryota"/>
</dbReference>
<keyword evidence="4" id="KW-1185">Reference proteome</keyword>
<dbReference type="STRING" id="240176.A8PEC5"/>
<dbReference type="EMBL" id="AACS02000007">
    <property type="protein sequence ID" value="EAU81021.2"/>
    <property type="molecule type" value="Genomic_DNA"/>
</dbReference>
<dbReference type="InterPro" id="IPR025476">
    <property type="entry name" value="Helitron_helicase-like"/>
</dbReference>
<evidence type="ECO:0000313" key="3">
    <source>
        <dbReference type="EMBL" id="EAU81021.2"/>
    </source>
</evidence>
<dbReference type="RefSeq" id="XP_001840766.2">
    <property type="nucleotide sequence ID" value="XM_001840714.2"/>
</dbReference>